<evidence type="ECO:0000313" key="2">
    <source>
        <dbReference type="Proteomes" id="UP000823388"/>
    </source>
</evidence>
<organism evidence="1 2">
    <name type="scientific">Panicum virgatum</name>
    <name type="common">Blackwell switchgrass</name>
    <dbReference type="NCBI Taxonomy" id="38727"/>
    <lineage>
        <taxon>Eukaryota</taxon>
        <taxon>Viridiplantae</taxon>
        <taxon>Streptophyta</taxon>
        <taxon>Embryophyta</taxon>
        <taxon>Tracheophyta</taxon>
        <taxon>Spermatophyta</taxon>
        <taxon>Magnoliopsida</taxon>
        <taxon>Liliopsida</taxon>
        <taxon>Poales</taxon>
        <taxon>Poaceae</taxon>
        <taxon>PACMAD clade</taxon>
        <taxon>Panicoideae</taxon>
        <taxon>Panicodae</taxon>
        <taxon>Paniceae</taxon>
        <taxon>Panicinae</taxon>
        <taxon>Panicum</taxon>
        <taxon>Panicum sect. Hiantes</taxon>
    </lineage>
</organism>
<comment type="caution">
    <text evidence="1">The sequence shown here is derived from an EMBL/GenBank/DDBJ whole genome shotgun (WGS) entry which is preliminary data.</text>
</comment>
<dbReference type="Proteomes" id="UP000823388">
    <property type="component" value="Chromosome 2N"/>
</dbReference>
<accession>A0A8T0VJI5</accession>
<dbReference type="AlphaFoldDB" id="A0A8T0VJI5"/>
<sequence>MLQEELLNLELKGEEGLLLSHLMERKTFIQTELLRLVAEEELYWHKRSNSKWLLEGDNNTSFFHRVANGKKRKNMIFSLEGDNGIIKEQDQLLDHATQYYKSLFGPVGDSRVELDPECWGIHEKISVADNNHLTAPFTEEEVKRAIFDMEKKYSTRS</sequence>
<proteinExistence type="predicted"/>
<name>A0A8T0VJI5_PANVG</name>
<keyword evidence="2" id="KW-1185">Reference proteome</keyword>
<evidence type="ECO:0000313" key="1">
    <source>
        <dbReference type="EMBL" id="KAG2636941.1"/>
    </source>
</evidence>
<gene>
    <name evidence="1" type="ORF">PVAP13_2NG495603</name>
</gene>
<protein>
    <submittedName>
        <fullName evidence="1">Uncharacterized protein</fullName>
    </submittedName>
</protein>
<dbReference type="EMBL" id="CM029040">
    <property type="protein sequence ID" value="KAG2636941.1"/>
    <property type="molecule type" value="Genomic_DNA"/>
</dbReference>
<reference evidence="1" key="1">
    <citation type="submission" date="2020-05" db="EMBL/GenBank/DDBJ databases">
        <title>WGS assembly of Panicum virgatum.</title>
        <authorList>
            <person name="Lovell J.T."/>
            <person name="Jenkins J."/>
            <person name="Shu S."/>
            <person name="Juenger T.E."/>
            <person name="Schmutz J."/>
        </authorList>
    </citation>
    <scope>NUCLEOTIDE SEQUENCE</scope>
    <source>
        <strain evidence="1">AP13</strain>
    </source>
</reference>